<protein>
    <submittedName>
        <fullName evidence="2">Glyoxal oxidase N-terminus-domain-containing protein</fullName>
    </submittedName>
</protein>
<name>A0A8H7ZLW9_9FUNG</name>
<dbReference type="PANTHER" id="PTHR32208">
    <property type="entry name" value="SECRETED PROTEIN-RELATED"/>
    <property type="match status" value="1"/>
</dbReference>
<feature type="non-terminal residue" evidence="2">
    <location>
        <position position="395"/>
    </location>
</feature>
<dbReference type="AlphaFoldDB" id="A0A8H7ZLW9"/>
<gene>
    <name evidence="2" type="ORF">BJ554DRAFT_5115</name>
</gene>
<organism evidence="2 3">
    <name type="scientific">Olpidium bornovanus</name>
    <dbReference type="NCBI Taxonomy" id="278681"/>
    <lineage>
        <taxon>Eukaryota</taxon>
        <taxon>Fungi</taxon>
        <taxon>Fungi incertae sedis</taxon>
        <taxon>Olpidiomycota</taxon>
        <taxon>Olpidiomycotina</taxon>
        <taxon>Olpidiomycetes</taxon>
        <taxon>Olpidiales</taxon>
        <taxon>Olpidiaceae</taxon>
        <taxon>Olpidium</taxon>
    </lineage>
</organism>
<accession>A0A8H7ZLW9</accession>
<dbReference type="Gene3D" id="2.130.10.80">
    <property type="entry name" value="Galactose oxidase/kelch, beta-propeller"/>
    <property type="match status" value="1"/>
</dbReference>
<dbReference type="Proteomes" id="UP000673691">
    <property type="component" value="Unassembled WGS sequence"/>
</dbReference>
<dbReference type="InterPro" id="IPR037293">
    <property type="entry name" value="Gal_Oxidase_central_sf"/>
</dbReference>
<dbReference type="InterPro" id="IPR011043">
    <property type="entry name" value="Gal_Oxase/kelch_b-propeller"/>
</dbReference>
<evidence type="ECO:0000313" key="3">
    <source>
        <dbReference type="Proteomes" id="UP000673691"/>
    </source>
</evidence>
<feature type="domain" description="Glyoxal oxidase N-terminal" evidence="1">
    <location>
        <begin position="17"/>
        <end position="345"/>
    </location>
</feature>
<keyword evidence="3" id="KW-1185">Reference proteome</keyword>
<reference evidence="2 3" key="1">
    <citation type="journal article" name="Sci. Rep.">
        <title>Genome-scale phylogenetic analyses confirm Olpidium as the closest living zoosporic fungus to the non-flagellated, terrestrial fungi.</title>
        <authorList>
            <person name="Chang Y."/>
            <person name="Rochon D."/>
            <person name="Sekimoto S."/>
            <person name="Wang Y."/>
            <person name="Chovatia M."/>
            <person name="Sandor L."/>
            <person name="Salamov A."/>
            <person name="Grigoriev I.V."/>
            <person name="Stajich J.E."/>
            <person name="Spatafora J.W."/>
        </authorList>
    </citation>
    <scope>NUCLEOTIDE SEQUENCE [LARGE SCALE GENOMIC DNA]</scope>
    <source>
        <strain evidence="2">S191</strain>
    </source>
</reference>
<dbReference type="PANTHER" id="PTHR32208:SF21">
    <property type="entry name" value="LOW QUALITY PROTEIN: ALDEHYDE OXIDASE GLOX-LIKE"/>
    <property type="match status" value="1"/>
</dbReference>
<evidence type="ECO:0000313" key="2">
    <source>
        <dbReference type="EMBL" id="KAG5455464.1"/>
    </source>
</evidence>
<dbReference type="InterPro" id="IPR009880">
    <property type="entry name" value="Glyoxal_oxidase_N"/>
</dbReference>
<dbReference type="OrthoDB" id="2019572at2759"/>
<dbReference type="SUPFAM" id="SSF50965">
    <property type="entry name" value="Galactose oxidase, central domain"/>
    <property type="match status" value="1"/>
</dbReference>
<evidence type="ECO:0000259" key="1">
    <source>
        <dbReference type="Pfam" id="PF07250"/>
    </source>
</evidence>
<dbReference type="EMBL" id="JAEFCI010013344">
    <property type="protein sequence ID" value="KAG5455464.1"/>
    <property type="molecule type" value="Genomic_DNA"/>
</dbReference>
<dbReference type="Pfam" id="PF07250">
    <property type="entry name" value="Glyoxal_oxid_N"/>
    <property type="match status" value="1"/>
</dbReference>
<sequence length="395" mass="43625">GTLVNVGGAEAYRRTSEGYNVIRSLTPCKKEKRVPPVPAAGPPALPDEKCDWRMDGRVVLADHRWYPTVATLADGRLIVVGGSKQSTGINIDNLNVPTYEFYPREAGGSSIHMPFLVDTMPFNLYPGLHLLPNGRLFVWANNKAMEFDYMTNTVAKVHPDIPGPPRSYPLTGSSVLLPLDPRNNYKTEVIVFGGSEGMFPPAWNSSKGADSFARIDLSSEAPEWEIETMPLPRVMPDGVILADGTVFISNGAARGVAGYNVSVRVKASNPVMVPVIYSPLRPPGKRFRKMARARVPRMYHSVSLLLPNGQVLVAGANPIDKPTEAPPSWLRWGTEFRVEAFSPPYLFSGRRRLEVVKAPARLAYGRRFWVTVRHVLRPRSGRRPPRLEAALVHTG</sequence>
<comment type="caution">
    <text evidence="2">The sequence shown here is derived from an EMBL/GenBank/DDBJ whole genome shotgun (WGS) entry which is preliminary data.</text>
</comment>
<feature type="non-terminal residue" evidence="2">
    <location>
        <position position="1"/>
    </location>
</feature>
<proteinExistence type="predicted"/>